<comment type="caution">
    <text evidence="2">The sequence shown here is derived from an EMBL/GenBank/DDBJ whole genome shotgun (WGS) entry which is preliminary data.</text>
</comment>
<evidence type="ECO:0000313" key="2">
    <source>
        <dbReference type="EMBL" id="VEL43404.1"/>
    </source>
</evidence>
<accession>A0A448XRW9</accession>
<dbReference type="EMBL" id="CAAALY010281068">
    <property type="protein sequence ID" value="VEL43404.1"/>
    <property type="molecule type" value="Genomic_DNA"/>
</dbReference>
<gene>
    <name evidence="2" type="ORF">PXEA_LOCUS36844</name>
</gene>
<protein>
    <submittedName>
        <fullName evidence="2">Uncharacterized protein</fullName>
    </submittedName>
</protein>
<keyword evidence="3" id="KW-1185">Reference proteome</keyword>
<sequence length="138" mass="14300">SNTSSARGHLQASILRWDRSLLPEAFSSGHTHTSFQAIGENSGEMNILRPTTLARRCNVDITGRGGCADNGSSIPNGGCSSSVVTPSSGLSRTALASSISVLQPGDLIELRLAGLQSEEPGDSSSILPETENGHVVQV</sequence>
<evidence type="ECO:0000256" key="1">
    <source>
        <dbReference type="SAM" id="MobiDB-lite"/>
    </source>
</evidence>
<evidence type="ECO:0000313" key="3">
    <source>
        <dbReference type="Proteomes" id="UP000784294"/>
    </source>
</evidence>
<proteinExistence type="predicted"/>
<dbReference type="AlphaFoldDB" id="A0A448XRW9"/>
<name>A0A448XRW9_9PLAT</name>
<feature type="region of interest" description="Disordered" evidence="1">
    <location>
        <begin position="118"/>
        <end position="138"/>
    </location>
</feature>
<reference evidence="2" key="1">
    <citation type="submission" date="2018-11" db="EMBL/GenBank/DDBJ databases">
        <authorList>
            <consortium name="Pathogen Informatics"/>
        </authorList>
    </citation>
    <scope>NUCLEOTIDE SEQUENCE</scope>
</reference>
<feature type="non-terminal residue" evidence="2">
    <location>
        <position position="1"/>
    </location>
</feature>
<dbReference type="Proteomes" id="UP000784294">
    <property type="component" value="Unassembled WGS sequence"/>
</dbReference>
<organism evidence="2 3">
    <name type="scientific">Protopolystoma xenopodis</name>
    <dbReference type="NCBI Taxonomy" id="117903"/>
    <lineage>
        <taxon>Eukaryota</taxon>
        <taxon>Metazoa</taxon>
        <taxon>Spiralia</taxon>
        <taxon>Lophotrochozoa</taxon>
        <taxon>Platyhelminthes</taxon>
        <taxon>Monogenea</taxon>
        <taxon>Polyopisthocotylea</taxon>
        <taxon>Polystomatidea</taxon>
        <taxon>Polystomatidae</taxon>
        <taxon>Protopolystoma</taxon>
    </lineage>
</organism>